<dbReference type="Proteomes" id="UP001235303">
    <property type="component" value="Unassembled WGS sequence"/>
</dbReference>
<dbReference type="InterPro" id="IPR036412">
    <property type="entry name" value="HAD-like_sf"/>
</dbReference>
<dbReference type="InterPro" id="IPR050155">
    <property type="entry name" value="HAD-like_hydrolase_sf"/>
</dbReference>
<keyword evidence="2" id="KW-1185">Reference proteome</keyword>
<dbReference type="SUPFAM" id="SSF56784">
    <property type="entry name" value="HAD-like"/>
    <property type="match status" value="1"/>
</dbReference>
<gene>
    <name evidence="1" type="ORF">PMG71_07595</name>
</gene>
<dbReference type="Gene3D" id="3.40.50.1000">
    <property type="entry name" value="HAD superfamily/HAD-like"/>
    <property type="match status" value="1"/>
</dbReference>
<name>A0ABT7AQW2_9CYAN</name>
<dbReference type="InterPro" id="IPR023198">
    <property type="entry name" value="PGP-like_dom2"/>
</dbReference>
<accession>A0ABT7AQW2</accession>
<dbReference type="PANTHER" id="PTHR43434">
    <property type="entry name" value="PHOSPHOGLYCOLATE PHOSPHATASE"/>
    <property type="match status" value="1"/>
</dbReference>
<dbReference type="PANTHER" id="PTHR43434:SF21">
    <property type="entry name" value="SLL0295 PROTEIN"/>
    <property type="match status" value="1"/>
</dbReference>
<protein>
    <submittedName>
        <fullName evidence="1">HAD family hydrolase</fullName>
    </submittedName>
</protein>
<proteinExistence type="predicted"/>
<keyword evidence="1" id="KW-0378">Hydrolase</keyword>
<sequence>MDIPEVLALDFDGVLCDGLVEYFQTAWQTYTQVWKVSDSAPLPGMAEGFYRLRPVIETGWEMPVLIRAMVEGISEEEILSSWRGICQQIMARDGLKAGEIMDGVDGRRDRQIQRNRSEWLSLHRFYPGIAPQLRSLLANPDLELVIITTKEARFVQELLQMETIDFPGDRIIGKSSKCPKTETLLTFNPAEKRIWFVEDRWKTLLSVAQHPQLTTVKLFLATWGYNTPAEKQAASIHPRIQSLSLETFSQPLNQWLLAES</sequence>
<dbReference type="RefSeq" id="WP_283753045.1">
    <property type="nucleotide sequence ID" value="NZ_JAQOSP010000052.1"/>
</dbReference>
<dbReference type="Gene3D" id="1.10.150.240">
    <property type="entry name" value="Putative phosphatase, domain 2"/>
    <property type="match status" value="1"/>
</dbReference>
<organism evidence="1 2">
    <name type="scientific">Roseofilum acuticapitatum BLCC-M154</name>
    <dbReference type="NCBI Taxonomy" id="3022444"/>
    <lineage>
        <taxon>Bacteria</taxon>
        <taxon>Bacillati</taxon>
        <taxon>Cyanobacteriota</taxon>
        <taxon>Cyanophyceae</taxon>
        <taxon>Desertifilales</taxon>
        <taxon>Desertifilaceae</taxon>
        <taxon>Roseofilum</taxon>
        <taxon>Roseofilum acuticapitatum</taxon>
    </lineage>
</organism>
<evidence type="ECO:0000313" key="2">
    <source>
        <dbReference type="Proteomes" id="UP001235303"/>
    </source>
</evidence>
<evidence type="ECO:0000313" key="1">
    <source>
        <dbReference type="EMBL" id="MDJ1169285.1"/>
    </source>
</evidence>
<comment type="caution">
    <text evidence="1">The sequence shown here is derived from an EMBL/GenBank/DDBJ whole genome shotgun (WGS) entry which is preliminary data.</text>
</comment>
<dbReference type="EMBL" id="JAQOSP010000052">
    <property type="protein sequence ID" value="MDJ1169285.1"/>
    <property type="molecule type" value="Genomic_DNA"/>
</dbReference>
<reference evidence="1 2" key="1">
    <citation type="submission" date="2023-01" db="EMBL/GenBank/DDBJ databases">
        <title>Novel diversity within Roseofilum (Cyanobacteria; Desertifilaceae) from marine benthic mats with descriptions of four novel species.</title>
        <authorList>
            <person name="Wang Y."/>
            <person name="Berthold D.E."/>
            <person name="Hu J."/>
            <person name="Lefler F.W."/>
            <person name="Laughinghouse H.D. IV."/>
        </authorList>
    </citation>
    <scope>NUCLEOTIDE SEQUENCE [LARGE SCALE GENOMIC DNA]</scope>
    <source>
        <strain evidence="1 2">BLCC-M154</strain>
    </source>
</reference>
<dbReference type="GO" id="GO:0016787">
    <property type="term" value="F:hydrolase activity"/>
    <property type="evidence" value="ECO:0007669"/>
    <property type="project" value="UniProtKB-KW"/>
</dbReference>
<dbReference type="InterPro" id="IPR023214">
    <property type="entry name" value="HAD_sf"/>
</dbReference>